<dbReference type="AlphaFoldDB" id="W0JVJ8"/>
<evidence type="ECO:0000313" key="1">
    <source>
        <dbReference type="EMBL" id="AHG01088.1"/>
    </source>
</evidence>
<dbReference type="EMBL" id="CP007055">
    <property type="protein sequence ID" value="AHG01088.1"/>
    <property type="molecule type" value="Genomic_DNA"/>
</dbReference>
<reference evidence="1 2" key="1">
    <citation type="submission" date="2014-01" db="EMBL/GenBank/DDBJ databases">
        <authorList>
            <consortium name="DOE Joint Genome Institute"/>
            <person name="Anderson I."/>
            <person name="Huntemann M."/>
            <person name="Han J."/>
            <person name="Chen A."/>
            <person name="Kyrpides N."/>
            <person name="Mavromatis K."/>
            <person name="Markowitz V."/>
            <person name="Palaniappan K."/>
            <person name="Ivanova N."/>
            <person name="Schaumberg A."/>
            <person name="Pati A."/>
            <person name="Liolios K."/>
            <person name="Nordberg H.P."/>
            <person name="Cantor M.N."/>
            <person name="Hua S.X."/>
            <person name="Woyke T."/>
        </authorList>
    </citation>
    <scope>NUCLEOTIDE SEQUENCE [LARGE SCALE GENOMIC DNA]</scope>
    <source>
        <strain evidence="1 2">XH-48</strain>
    </source>
</reference>
<dbReference type="STRING" id="797299.HALLA_16135"/>
<dbReference type="KEGG" id="hlr:HALLA_16135"/>
<accession>W0JVJ8</accession>
<proteinExistence type="predicted"/>
<sequence length="72" mass="8705">MQDGERNESHRFNFDTRRHSIIVTRRWWWMKVSIWYVETWVEVVPVIEDRSFGIVIAVIEFLGPDDIEAARL</sequence>
<protein>
    <submittedName>
        <fullName evidence="1">Uncharacterized protein</fullName>
    </submittedName>
</protein>
<keyword evidence="2" id="KW-1185">Reference proteome</keyword>
<organism evidence="1 2">
    <name type="scientific">Halostagnicola larsenii XH-48</name>
    <dbReference type="NCBI Taxonomy" id="797299"/>
    <lineage>
        <taxon>Archaea</taxon>
        <taxon>Methanobacteriati</taxon>
        <taxon>Methanobacteriota</taxon>
        <taxon>Stenosarchaea group</taxon>
        <taxon>Halobacteria</taxon>
        <taxon>Halobacteriales</taxon>
        <taxon>Natrialbaceae</taxon>
        <taxon>Halostagnicola</taxon>
    </lineage>
</organism>
<evidence type="ECO:0000313" key="2">
    <source>
        <dbReference type="Proteomes" id="UP000019024"/>
    </source>
</evidence>
<gene>
    <name evidence="1" type="ORF">HALLA_16135</name>
</gene>
<dbReference type="HOGENOM" id="CLU_2712669_0_0_2"/>
<name>W0JVJ8_9EURY</name>
<dbReference type="Proteomes" id="UP000019024">
    <property type="component" value="Chromosome"/>
</dbReference>